<dbReference type="RefSeq" id="WP_068399138.1">
    <property type="nucleotide sequence ID" value="NZ_CP014504.1"/>
</dbReference>
<sequence length="187" mass="20677">MISRLTPSAGKLLVSEPFLNDPNFARSVVFLTEHSELGTLGFVINQPSLLLLGDLIEDIGGPAFVVCYGGPVATDTIHFIHRCPEKISGGEEIAKGIFWGGNFESFSALMGKGELTRDEVKVFVGYSGWEGLQLKAEMEENTWIVSDQYDADMIFSADEEQLWKEVIIHLGPKYAHISNFPKNPNLN</sequence>
<reference evidence="2 3" key="1">
    <citation type="submission" date="2016-03" db="EMBL/GenBank/DDBJ databases">
        <title>Complete genome sequence of Pedobacter cryoconitis PAMC 27485.</title>
        <authorList>
            <person name="Lee J."/>
            <person name="Kim O.-S."/>
        </authorList>
    </citation>
    <scope>NUCLEOTIDE SEQUENCE [LARGE SCALE GENOMIC DNA]</scope>
    <source>
        <strain evidence="2 3">PAMC 27485</strain>
    </source>
</reference>
<keyword evidence="3" id="KW-1185">Reference proteome</keyword>
<dbReference type="PANTHER" id="PTHR30327:SF1">
    <property type="entry name" value="UPF0301 PROTEIN YQGE"/>
    <property type="match status" value="1"/>
</dbReference>
<dbReference type="AlphaFoldDB" id="A0A127VBK2"/>
<dbReference type="InterPro" id="IPR003774">
    <property type="entry name" value="AlgH-like"/>
</dbReference>
<accession>A0A127VBK2</accession>
<evidence type="ECO:0008006" key="4">
    <source>
        <dbReference type="Google" id="ProtNLM"/>
    </source>
</evidence>
<organism evidence="2 3">
    <name type="scientific">Pedobacter cryoconitis</name>
    <dbReference type="NCBI Taxonomy" id="188932"/>
    <lineage>
        <taxon>Bacteria</taxon>
        <taxon>Pseudomonadati</taxon>
        <taxon>Bacteroidota</taxon>
        <taxon>Sphingobacteriia</taxon>
        <taxon>Sphingobacteriales</taxon>
        <taxon>Sphingobacteriaceae</taxon>
        <taxon>Pedobacter</taxon>
    </lineage>
</organism>
<dbReference type="Pfam" id="PF02622">
    <property type="entry name" value="DUF179"/>
    <property type="match status" value="1"/>
</dbReference>
<protein>
    <recommendedName>
        <fullName evidence="4">Transcriptional regulator</fullName>
    </recommendedName>
</protein>
<evidence type="ECO:0000256" key="1">
    <source>
        <dbReference type="ARBA" id="ARBA00009600"/>
    </source>
</evidence>
<dbReference type="Gene3D" id="3.40.1740.10">
    <property type="entry name" value="VC0467-like"/>
    <property type="match status" value="1"/>
</dbReference>
<dbReference type="PATRIC" id="fig|188932.3.peg.1760"/>
<dbReference type="SUPFAM" id="SSF143456">
    <property type="entry name" value="VC0467-like"/>
    <property type="match status" value="1"/>
</dbReference>
<dbReference type="OrthoDB" id="9807486at2"/>
<evidence type="ECO:0000313" key="3">
    <source>
        <dbReference type="Proteomes" id="UP000071561"/>
    </source>
</evidence>
<proteinExistence type="inferred from homology"/>
<comment type="similarity">
    <text evidence="1">Belongs to the UPF0301 (AlgH) family.</text>
</comment>
<dbReference type="KEGG" id="pcm:AY601_1693"/>
<dbReference type="EMBL" id="CP014504">
    <property type="protein sequence ID" value="AMP98607.1"/>
    <property type="molecule type" value="Genomic_DNA"/>
</dbReference>
<dbReference type="Proteomes" id="UP000071561">
    <property type="component" value="Chromosome"/>
</dbReference>
<dbReference type="PANTHER" id="PTHR30327">
    <property type="entry name" value="UNCHARACTERIZED PROTEIN YQGE"/>
    <property type="match status" value="1"/>
</dbReference>
<evidence type="ECO:0000313" key="2">
    <source>
        <dbReference type="EMBL" id="AMP98607.1"/>
    </source>
</evidence>
<name>A0A127VBK2_9SPHI</name>
<dbReference type="GO" id="GO:0005829">
    <property type="term" value="C:cytosol"/>
    <property type="evidence" value="ECO:0007669"/>
    <property type="project" value="TreeGrafter"/>
</dbReference>
<gene>
    <name evidence="2" type="ORF">AY601_1693</name>
</gene>